<sequence>MLVVHGLTHLRSRNNSLPSHPTSTNLHRKVLMAKFDFSSFHAARHRQHTPAADVAQPDSADSEIDPRYGVEKRLVPSGPNPLHH</sequence>
<dbReference type="Proteomes" id="UP001234297">
    <property type="component" value="Chromosome 7"/>
</dbReference>
<proteinExistence type="predicted"/>
<accession>A0ACC2LD11</accession>
<keyword evidence="2" id="KW-1185">Reference proteome</keyword>
<gene>
    <name evidence="1" type="ORF">MRB53_024315</name>
</gene>
<comment type="caution">
    <text evidence="1">The sequence shown here is derived from an EMBL/GenBank/DDBJ whole genome shotgun (WGS) entry which is preliminary data.</text>
</comment>
<organism evidence="1 2">
    <name type="scientific">Persea americana</name>
    <name type="common">Avocado</name>
    <dbReference type="NCBI Taxonomy" id="3435"/>
    <lineage>
        <taxon>Eukaryota</taxon>
        <taxon>Viridiplantae</taxon>
        <taxon>Streptophyta</taxon>
        <taxon>Embryophyta</taxon>
        <taxon>Tracheophyta</taxon>
        <taxon>Spermatophyta</taxon>
        <taxon>Magnoliopsida</taxon>
        <taxon>Magnoliidae</taxon>
        <taxon>Laurales</taxon>
        <taxon>Lauraceae</taxon>
        <taxon>Persea</taxon>
    </lineage>
</organism>
<name>A0ACC2LD11_PERAE</name>
<dbReference type="EMBL" id="CM056815">
    <property type="protein sequence ID" value="KAJ8630992.1"/>
    <property type="molecule type" value="Genomic_DNA"/>
</dbReference>
<evidence type="ECO:0000313" key="2">
    <source>
        <dbReference type="Proteomes" id="UP001234297"/>
    </source>
</evidence>
<evidence type="ECO:0000313" key="1">
    <source>
        <dbReference type="EMBL" id="KAJ8630992.1"/>
    </source>
</evidence>
<protein>
    <submittedName>
        <fullName evidence="1">Uncharacterized protein</fullName>
    </submittedName>
</protein>
<reference evidence="1 2" key="1">
    <citation type="journal article" date="2022" name="Hortic Res">
        <title>A haplotype resolved chromosomal level avocado genome allows analysis of novel avocado genes.</title>
        <authorList>
            <person name="Nath O."/>
            <person name="Fletcher S.J."/>
            <person name="Hayward A."/>
            <person name="Shaw L.M."/>
            <person name="Masouleh A.K."/>
            <person name="Furtado A."/>
            <person name="Henry R.J."/>
            <person name="Mitter N."/>
        </authorList>
    </citation>
    <scope>NUCLEOTIDE SEQUENCE [LARGE SCALE GENOMIC DNA]</scope>
    <source>
        <strain evidence="2">cv. Hass</strain>
    </source>
</reference>